<dbReference type="AlphaFoldDB" id="A0A8B7UM02"/>
<sequence>MDKVTCTEARDKEPPRLDRAQSASVASRRLPGDRQRKGRGREGGASGKEDSWLAGRPNKVFTIITHRLSAAAPSEGAHLIGSSVGAGLEGCGCLGVGRRGREAGDGGGVALPRWCLQTCPWVLPRGVRASVEQALDAGRGWPQRQHQSHQNLFKRSFDVAIVGGGIVGLASARALIRRHPALSVVVLEKEKDLAVHQTGHNSGVIHSGIYYKPESLKAKLCVQGAALIYEYCNQKGIPYKQCGKLIVAVEQEEIPRLKALYERGLQNGVQGLRLIQQEDIRKKEPYCRGLLAIDCPYTGIVDYRQVALSFAQDFQEAGGSVLTDFEVKDIKMADGSKNGMKYPIVIKNTKVKILN</sequence>
<keyword evidence="4" id="KW-0560">Oxidoreductase</keyword>
<comment type="similarity">
    <text evidence="6">Belongs to the L2HGDH family.</text>
</comment>
<dbReference type="Gene3D" id="3.30.9.10">
    <property type="entry name" value="D-Amino Acid Oxidase, subunit A, domain 2"/>
    <property type="match status" value="1"/>
</dbReference>
<evidence type="ECO:0000256" key="9">
    <source>
        <dbReference type="SAM" id="MobiDB-lite"/>
    </source>
</evidence>
<evidence type="ECO:0000313" key="11">
    <source>
        <dbReference type="RefSeq" id="XP_020020598.1"/>
    </source>
</evidence>
<evidence type="ECO:0000256" key="3">
    <source>
        <dbReference type="ARBA" id="ARBA00022827"/>
    </source>
</evidence>
<dbReference type="RefSeq" id="XP_020020598.1">
    <property type="nucleotide sequence ID" value="XM_020165009.1"/>
</dbReference>
<dbReference type="Pfam" id="PF01266">
    <property type="entry name" value="DAO"/>
    <property type="match status" value="1"/>
</dbReference>
<feature type="compositionally biased region" description="Basic and acidic residues" evidence="9">
    <location>
        <begin position="1"/>
        <end position="19"/>
    </location>
</feature>
<dbReference type="GO" id="GO:0047545">
    <property type="term" value="F:(S)-2-hydroxyglutarate dehydrogenase activity"/>
    <property type="evidence" value="ECO:0007669"/>
    <property type="project" value="UniProtKB-EC"/>
</dbReference>
<dbReference type="InterPro" id="IPR006076">
    <property type="entry name" value="FAD-dep_OxRdtase"/>
</dbReference>
<proteinExistence type="inferred from homology"/>
<name>A0A8B7UM02_CASCN</name>
<comment type="cofactor">
    <cofactor evidence="1">
        <name>FAD</name>
        <dbReference type="ChEBI" id="CHEBI:57692"/>
    </cofactor>
</comment>
<gene>
    <name evidence="11" type="primary">LOC109687204</name>
</gene>
<reference evidence="11" key="1">
    <citation type="submission" date="2025-08" db="UniProtKB">
        <authorList>
            <consortium name="RefSeq"/>
        </authorList>
    </citation>
    <scope>IDENTIFICATION</scope>
    <source>
        <tissue evidence="11">Leukocyte</tissue>
    </source>
</reference>
<dbReference type="OrthoDB" id="498204at2759"/>
<evidence type="ECO:0000256" key="8">
    <source>
        <dbReference type="ARBA" id="ARBA00041137"/>
    </source>
</evidence>
<evidence type="ECO:0000256" key="6">
    <source>
        <dbReference type="ARBA" id="ARBA00037941"/>
    </source>
</evidence>
<comment type="catalytic activity">
    <reaction evidence="5">
        <text>(S)-2-hydroxyglutarate + A = 2-oxoglutarate + AH2</text>
        <dbReference type="Rhea" id="RHEA:21252"/>
        <dbReference type="ChEBI" id="CHEBI:13193"/>
        <dbReference type="ChEBI" id="CHEBI:16782"/>
        <dbReference type="ChEBI" id="CHEBI:16810"/>
        <dbReference type="ChEBI" id="CHEBI:17499"/>
        <dbReference type="EC" id="1.1.99.2"/>
    </reaction>
</comment>
<evidence type="ECO:0000256" key="7">
    <source>
        <dbReference type="ARBA" id="ARBA00038878"/>
    </source>
</evidence>
<keyword evidence="3" id="KW-0274">FAD</keyword>
<dbReference type="InterPro" id="IPR036188">
    <property type="entry name" value="FAD/NAD-bd_sf"/>
</dbReference>
<dbReference type="EC" id="1.1.99.2" evidence="7"/>
<evidence type="ECO:0000256" key="5">
    <source>
        <dbReference type="ARBA" id="ARBA00036066"/>
    </source>
</evidence>
<feature type="region of interest" description="Disordered" evidence="9">
    <location>
        <begin position="1"/>
        <end position="53"/>
    </location>
</feature>
<dbReference type="KEGG" id="ccan:109687204"/>
<evidence type="ECO:0000256" key="2">
    <source>
        <dbReference type="ARBA" id="ARBA00022630"/>
    </source>
</evidence>
<feature type="domain" description="FAD dependent oxidoreductase" evidence="10">
    <location>
        <begin position="158"/>
        <end position="335"/>
    </location>
</feature>
<dbReference type="PANTHER" id="PTHR43104">
    <property type="entry name" value="L-2-HYDROXYGLUTARATE DEHYDROGENASE, MITOCHONDRIAL"/>
    <property type="match status" value="1"/>
</dbReference>
<accession>A0A8B7UM02</accession>
<evidence type="ECO:0000256" key="1">
    <source>
        <dbReference type="ARBA" id="ARBA00001974"/>
    </source>
</evidence>
<keyword evidence="2" id="KW-0285">Flavoprotein</keyword>
<dbReference type="SUPFAM" id="SSF51905">
    <property type="entry name" value="FAD/NAD(P)-binding domain"/>
    <property type="match status" value="1"/>
</dbReference>
<dbReference type="PANTHER" id="PTHR43104:SF2">
    <property type="entry name" value="L-2-HYDROXYGLUTARATE DEHYDROGENASE, MITOCHONDRIAL"/>
    <property type="match status" value="1"/>
</dbReference>
<protein>
    <recommendedName>
        <fullName evidence="8">L-2-hydroxyglutarate dehydrogenase, mitochondrial</fullName>
        <ecNumber evidence="7">1.1.99.2</ecNumber>
    </recommendedName>
</protein>
<dbReference type="Gene3D" id="3.50.50.60">
    <property type="entry name" value="FAD/NAD(P)-binding domain"/>
    <property type="match status" value="1"/>
</dbReference>
<organism evidence="11">
    <name type="scientific">Castor canadensis</name>
    <name type="common">American beaver</name>
    <dbReference type="NCBI Taxonomy" id="51338"/>
    <lineage>
        <taxon>Eukaryota</taxon>
        <taxon>Metazoa</taxon>
        <taxon>Chordata</taxon>
        <taxon>Craniata</taxon>
        <taxon>Vertebrata</taxon>
        <taxon>Euteleostomi</taxon>
        <taxon>Mammalia</taxon>
        <taxon>Eutheria</taxon>
        <taxon>Euarchontoglires</taxon>
        <taxon>Glires</taxon>
        <taxon>Rodentia</taxon>
        <taxon>Castorimorpha</taxon>
        <taxon>Castoridae</taxon>
        <taxon>Castor</taxon>
    </lineage>
</organism>
<evidence type="ECO:0000256" key="4">
    <source>
        <dbReference type="ARBA" id="ARBA00023002"/>
    </source>
</evidence>
<evidence type="ECO:0000259" key="10">
    <source>
        <dbReference type="Pfam" id="PF01266"/>
    </source>
</evidence>